<feature type="transmembrane region" description="Helical" evidence="1">
    <location>
        <begin position="111"/>
        <end position="132"/>
    </location>
</feature>
<dbReference type="EMBL" id="CP159534">
    <property type="protein sequence ID" value="XCJ74892.1"/>
    <property type="molecule type" value="Genomic_DNA"/>
</dbReference>
<feature type="domain" description="DUF1206" evidence="2">
    <location>
        <begin position="29"/>
        <end position="97"/>
    </location>
</feature>
<feature type="transmembrane region" description="Helical" evidence="1">
    <location>
        <begin position="254"/>
        <end position="275"/>
    </location>
</feature>
<dbReference type="KEGG" id="stac:ABII15_35175"/>
<sequence length="282" mass="29079">MATGSVTSQGVGHARRAANSKAVAMAARAGFVARGVIYVLIGVLALRIAFADGGGKQADRGGALAEIAEKPFGAVLLWVLGIALAGMALWRLSEALFGQAGPDGDKPAKRAVAAGRFVFYGFVSYSVLSFAAGDKSSGSGSGSSDKSSKDITAKALDWPGGQWIVGAVGVGVAVAGVWIAVRAIMRKYHKHLKMSEMSDKTRKGVDFFGVFGGASRGSVFAAAGGFAIAAAVQHKPGKAKGMDDTLRSFTDTPAGPWLLVLISVGLAAFGIFSWVNARWRKV</sequence>
<protein>
    <submittedName>
        <fullName evidence="3">DUF1206 domain-containing protein</fullName>
    </submittedName>
</protein>
<keyword evidence="1" id="KW-0472">Membrane</keyword>
<dbReference type="RefSeq" id="WP_353946328.1">
    <property type="nucleotide sequence ID" value="NZ_CP159534.1"/>
</dbReference>
<evidence type="ECO:0000259" key="2">
    <source>
        <dbReference type="Pfam" id="PF06724"/>
    </source>
</evidence>
<keyword evidence="1" id="KW-0812">Transmembrane</keyword>
<feature type="domain" description="DUF1206" evidence="2">
    <location>
        <begin position="211"/>
        <end position="280"/>
    </location>
</feature>
<accession>A0AAU8J2Z4</accession>
<dbReference type="Pfam" id="PF06724">
    <property type="entry name" value="DUF1206"/>
    <property type="match status" value="3"/>
</dbReference>
<feature type="domain" description="DUF1206" evidence="2">
    <location>
        <begin position="113"/>
        <end position="186"/>
    </location>
</feature>
<dbReference type="InterPro" id="IPR009597">
    <property type="entry name" value="DUF1206"/>
</dbReference>
<feature type="transmembrane region" description="Helical" evidence="1">
    <location>
        <begin position="31"/>
        <end position="51"/>
    </location>
</feature>
<dbReference type="AlphaFoldDB" id="A0AAU8J2Z4"/>
<keyword evidence="1" id="KW-1133">Transmembrane helix</keyword>
<evidence type="ECO:0000313" key="3">
    <source>
        <dbReference type="EMBL" id="XCJ74892.1"/>
    </source>
</evidence>
<evidence type="ECO:0000256" key="1">
    <source>
        <dbReference type="SAM" id="Phobius"/>
    </source>
</evidence>
<feature type="transmembrane region" description="Helical" evidence="1">
    <location>
        <begin position="205"/>
        <end position="234"/>
    </location>
</feature>
<name>A0AAU8J2Z4_9ACTN</name>
<organism evidence="3">
    <name type="scientific">Streptomyces tabacisoli</name>
    <dbReference type="NCBI Taxonomy" id="3156398"/>
    <lineage>
        <taxon>Bacteria</taxon>
        <taxon>Bacillati</taxon>
        <taxon>Actinomycetota</taxon>
        <taxon>Actinomycetes</taxon>
        <taxon>Kitasatosporales</taxon>
        <taxon>Streptomycetaceae</taxon>
        <taxon>Streptomyces</taxon>
    </lineage>
</organism>
<reference evidence="3" key="1">
    <citation type="submission" date="2024-06" db="EMBL/GenBank/DDBJ databases">
        <title>Streptomyces sp. strain HUAS MG91 genome sequences.</title>
        <authorList>
            <person name="Mo P."/>
        </authorList>
    </citation>
    <scope>NUCLEOTIDE SEQUENCE</scope>
    <source>
        <strain evidence="3">HUAS MG91</strain>
    </source>
</reference>
<feature type="transmembrane region" description="Helical" evidence="1">
    <location>
        <begin position="71"/>
        <end position="90"/>
    </location>
</feature>
<proteinExistence type="predicted"/>
<gene>
    <name evidence="3" type="ORF">ABII15_35175</name>
</gene>
<feature type="transmembrane region" description="Helical" evidence="1">
    <location>
        <begin position="163"/>
        <end position="184"/>
    </location>
</feature>